<reference evidence="1 2" key="1">
    <citation type="journal article" date="2014" name="Genome Announc.">
        <title>Genome Sequence of Afipia felis Strain 76713, Isolated in Hospital Water Using an Amoeba Co-Culture Procedure.</title>
        <authorList>
            <person name="Benamar S."/>
            <person name="La Scola B."/>
            <person name="Croce O."/>
        </authorList>
    </citation>
    <scope>NUCLEOTIDE SEQUENCE [LARGE SCALE GENOMIC DNA]</scope>
    <source>
        <strain evidence="1 2">76713</strain>
    </source>
</reference>
<accession>A0A090N7F5</accession>
<dbReference type="Proteomes" id="UP000035762">
    <property type="component" value="Unassembled WGS sequence"/>
</dbReference>
<keyword evidence="2" id="KW-1185">Reference proteome</keyword>
<sequence>MPDRPAAGNRSLSRRATFALLDNNTPPYGRAMKRLSNALRIADIEYVLDAPASVTGSASWVAHGVHCERHRHQYAGVDHAFTFDVVHLKYRHGRNLWHAAIITESWRFPQISNQPRTTKSIKLLQGRSSDILDWIRQARAAKLETASKS</sequence>
<protein>
    <submittedName>
        <fullName evidence="1">Uncharacterized protein</fullName>
    </submittedName>
</protein>
<organism evidence="1 2">
    <name type="scientific">Afipia felis</name>
    <name type="common">Cat scratch disease bacillus</name>
    <dbReference type="NCBI Taxonomy" id="1035"/>
    <lineage>
        <taxon>Bacteria</taxon>
        <taxon>Pseudomonadati</taxon>
        <taxon>Pseudomonadota</taxon>
        <taxon>Alphaproteobacteria</taxon>
        <taxon>Hyphomicrobiales</taxon>
        <taxon>Nitrobacteraceae</taxon>
        <taxon>Afipia</taxon>
    </lineage>
</organism>
<dbReference type="EMBL" id="CCAZ020000001">
    <property type="protein sequence ID" value="CEG08513.1"/>
    <property type="molecule type" value="Genomic_DNA"/>
</dbReference>
<proteinExistence type="predicted"/>
<evidence type="ECO:0000313" key="1">
    <source>
        <dbReference type="EMBL" id="CEG08513.1"/>
    </source>
</evidence>
<comment type="caution">
    <text evidence="1">The sequence shown here is derived from an EMBL/GenBank/DDBJ whole genome shotgun (WGS) entry which is preliminary data.</text>
</comment>
<dbReference type="AlphaFoldDB" id="A0A090N7F5"/>
<name>A0A090N7F5_AFIFE</name>
<gene>
    <name evidence="1" type="ORF">BN961_01929</name>
</gene>
<evidence type="ECO:0000313" key="2">
    <source>
        <dbReference type="Proteomes" id="UP000035762"/>
    </source>
</evidence>